<dbReference type="Gene3D" id="3.40.50.2000">
    <property type="entry name" value="Glycogen Phosphorylase B"/>
    <property type="match status" value="2"/>
</dbReference>
<keyword evidence="3" id="KW-1185">Reference proteome</keyword>
<reference evidence="3" key="1">
    <citation type="journal article" date="2023" name="Arch. Microbiol.">
        <title>Desulfoferula mesophilus gen. nov. sp. nov., a mesophilic sulfate-reducing bacterium isolated from a brackish lake sediment.</title>
        <authorList>
            <person name="Watanabe T."/>
            <person name="Yabe T."/>
            <person name="Tsuji J.M."/>
            <person name="Fukui M."/>
        </authorList>
    </citation>
    <scope>NUCLEOTIDE SEQUENCE [LARGE SCALE GENOMIC DNA]</scope>
    <source>
        <strain evidence="3">12FAK</strain>
    </source>
</reference>
<organism evidence="2 3">
    <name type="scientific">Desulfoferula mesophila</name>
    <dbReference type="NCBI Taxonomy" id="3058419"/>
    <lineage>
        <taxon>Bacteria</taxon>
        <taxon>Pseudomonadati</taxon>
        <taxon>Thermodesulfobacteriota</taxon>
        <taxon>Desulfarculia</taxon>
        <taxon>Desulfarculales</taxon>
        <taxon>Desulfarculaceae</taxon>
        <taxon>Desulfoferula</taxon>
    </lineage>
</organism>
<name>A0AAU9EAC7_9BACT</name>
<dbReference type="InterPro" id="IPR050194">
    <property type="entry name" value="Glycosyltransferase_grp1"/>
</dbReference>
<gene>
    <name evidence="2" type="ORF">FAK_05880</name>
</gene>
<dbReference type="PANTHER" id="PTHR45947:SF3">
    <property type="entry name" value="SULFOQUINOVOSYL TRANSFERASE SQD2"/>
    <property type="match status" value="1"/>
</dbReference>
<dbReference type="SUPFAM" id="SSF53756">
    <property type="entry name" value="UDP-Glycosyltransferase/glycogen phosphorylase"/>
    <property type="match status" value="1"/>
</dbReference>
<evidence type="ECO:0000259" key="1">
    <source>
        <dbReference type="Pfam" id="PF13579"/>
    </source>
</evidence>
<proteinExistence type="predicted"/>
<accession>A0AAU9EAC7</accession>
<dbReference type="AlphaFoldDB" id="A0AAU9EAC7"/>
<sequence>MVCDQNGPQPGSETLDGLTIFRGLWHRDCAKQAPTRLVRRLPLISLLNHQFCLDSLPVVWRSLAGQPVDLVLSNDVEMLPLGRVLAKRKRARLVYDSHEYHASRASNVIPRQLKGRLRTLTYKVVEKWLVPKAHLVTTVSESIAQRLHADHPRLKTRVRVIHNYPPLPLAEKNDFIRRRYHLPPERKIIIYVGGLQVGRGCETLVRLAPRLPGSTVFFLGDGPLRAELEQMASGLPPDKVIFHGAVPQKQVGPITASADIGACLISPGSVSHQMAAPNKIFIYMQAGIPSVDSDFPEMLRLVDEAGLGICVSPLDDEAIIGAFERLASNGPQRQAMGRAAADAFVRRHNWEVEQKLLRELYRGLVGSRA</sequence>
<evidence type="ECO:0000313" key="2">
    <source>
        <dbReference type="EMBL" id="BEQ13522.1"/>
    </source>
</evidence>
<dbReference type="EMBL" id="AP028679">
    <property type="protein sequence ID" value="BEQ13522.1"/>
    <property type="molecule type" value="Genomic_DNA"/>
</dbReference>
<dbReference type="KEGG" id="dmp:FAK_05880"/>
<dbReference type="Pfam" id="PF13692">
    <property type="entry name" value="Glyco_trans_1_4"/>
    <property type="match status" value="1"/>
</dbReference>
<dbReference type="InterPro" id="IPR028098">
    <property type="entry name" value="Glyco_trans_4-like_N"/>
</dbReference>
<dbReference type="Pfam" id="PF13579">
    <property type="entry name" value="Glyco_trans_4_4"/>
    <property type="match status" value="1"/>
</dbReference>
<dbReference type="Proteomes" id="UP001366166">
    <property type="component" value="Chromosome"/>
</dbReference>
<evidence type="ECO:0000313" key="3">
    <source>
        <dbReference type="Proteomes" id="UP001366166"/>
    </source>
</evidence>
<dbReference type="GO" id="GO:0016757">
    <property type="term" value="F:glycosyltransferase activity"/>
    <property type="evidence" value="ECO:0007669"/>
    <property type="project" value="UniProtKB-ARBA"/>
</dbReference>
<dbReference type="CDD" id="cd03794">
    <property type="entry name" value="GT4_WbuB-like"/>
    <property type="match status" value="1"/>
</dbReference>
<dbReference type="PANTHER" id="PTHR45947">
    <property type="entry name" value="SULFOQUINOVOSYL TRANSFERASE SQD2"/>
    <property type="match status" value="1"/>
</dbReference>
<protein>
    <submittedName>
        <fullName evidence="2">Glycosyl transferase</fullName>
    </submittedName>
</protein>
<keyword evidence="2" id="KW-0808">Transferase</keyword>
<feature type="domain" description="Glycosyltransferase subfamily 4-like N-terminal" evidence="1">
    <location>
        <begin position="34"/>
        <end position="163"/>
    </location>
</feature>